<reference evidence="1 2" key="1">
    <citation type="submission" date="2021-03" db="EMBL/GenBank/DDBJ databases">
        <title>Sequencing the genomes of 1000 actinobacteria strains.</title>
        <authorList>
            <person name="Klenk H.-P."/>
        </authorList>
    </citation>
    <scope>NUCLEOTIDE SEQUENCE [LARGE SCALE GENOMIC DNA]</scope>
    <source>
        <strain evidence="1 2">DSM 46670</strain>
    </source>
</reference>
<comment type="caution">
    <text evidence="1">The sequence shown here is derived from an EMBL/GenBank/DDBJ whole genome shotgun (WGS) entry which is preliminary data.</text>
</comment>
<name>A0ABS4TXW4_9PSEU</name>
<accession>A0ABS4TXW4</accession>
<dbReference type="RefSeq" id="WP_209646084.1">
    <property type="nucleotide sequence ID" value="NZ_JAGINW010000001.1"/>
</dbReference>
<organism evidence="1 2">
    <name type="scientific">Kibdelosporangium banguiense</name>
    <dbReference type="NCBI Taxonomy" id="1365924"/>
    <lineage>
        <taxon>Bacteria</taxon>
        <taxon>Bacillati</taxon>
        <taxon>Actinomycetota</taxon>
        <taxon>Actinomycetes</taxon>
        <taxon>Pseudonocardiales</taxon>
        <taxon>Pseudonocardiaceae</taxon>
        <taxon>Kibdelosporangium</taxon>
    </lineage>
</organism>
<proteinExistence type="predicted"/>
<dbReference type="EMBL" id="JAGINW010000001">
    <property type="protein sequence ID" value="MBP2329247.1"/>
    <property type="molecule type" value="Genomic_DNA"/>
</dbReference>
<sequence length="68" mass="6825">MDGELSLPVGSFFGVLRGRVDAEVEGRLAEVVAELGVAGVVLDVLDRDGAAGAALLRDSEGGVAVSTL</sequence>
<keyword evidence="2" id="KW-1185">Reference proteome</keyword>
<evidence type="ECO:0000313" key="2">
    <source>
        <dbReference type="Proteomes" id="UP001519332"/>
    </source>
</evidence>
<evidence type="ECO:0000313" key="1">
    <source>
        <dbReference type="EMBL" id="MBP2329247.1"/>
    </source>
</evidence>
<protein>
    <submittedName>
        <fullName evidence="1">Uncharacterized protein</fullName>
    </submittedName>
</protein>
<gene>
    <name evidence="1" type="ORF">JOF56_009632</name>
</gene>
<dbReference type="Proteomes" id="UP001519332">
    <property type="component" value="Unassembled WGS sequence"/>
</dbReference>